<feature type="chain" id="PRO_5002934935" description="VWFC domain-containing protein" evidence="1">
    <location>
        <begin position="20"/>
        <end position="138"/>
    </location>
</feature>
<sequence>MLPALFFPLVFLLTSGAEGRSLTGCLFSDGQVYPPGEFSPDRCTRCTCMTTQLSAGRNTYLPVCERTCDPDAKHTTTTIPTTVLLPSTPRPTTTTIYILTTTTWPPCQWICHKPCVDATPDSPCSCGHCPNGINILVD</sequence>
<name>C3YAI0_BRAFL</name>
<reference evidence="2" key="1">
    <citation type="journal article" date="2008" name="Nature">
        <title>The amphioxus genome and the evolution of the chordate karyotype.</title>
        <authorList>
            <consortium name="US DOE Joint Genome Institute (JGI-PGF)"/>
            <person name="Putnam N.H."/>
            <person name="Butts T."/>
            <person name="Ferrier D.E.K."/>
            <person name="Furlong R.F."/>
            <person name="Hellsten U."/>
            <person name="Kawashima T."/>
            <person name="Robinson-Rechavi M."/>
            <person name="Shoguchi E."/>
            <person name="Terry A."/>
            <person name="Yu J.-K."/>
            <person name="Benito-Gutierrez E.L."/>
            <person name="Dubchak I."/>
            <person name="Garcia-Fernandez J."/>
            <person name="Gibson-Brown J.J."/>
            <person name="Grigoriev I.V."/>
            <person name="Horton A.C."/>
            <person name="de Jong P.J."/>
            <person name="Jurka J."/>
            <person name="Kapitonov V.V."/>
            <person name="Kohara Y."/>
            <person name="Kuroki Y."/>
            <person name="Lindquist E."/>
            <person name="Lucas S."/>
            <person name="Osoegawa K."/>
            <person name="Pennacchio L.A."/>
            <person name="Salamov A.A."/>
            <person name="Satou Y."/>
            <person name="Sauka-Spengler T."/>
            <person name="Schmutz J."/>
            <person name="Shin-I T."/>
            <person name="Toyoda A."/>
            <person name="Bronner-Fraser M."/>
            <person name="Fujiyama A."/>
            <person name="Holland L.Z."/>
            <person name="Holland P.W.H."/>
            <person name="Satoh N."/>
            <person name="Rokhsar D.S."/>
        </authorList>
    </citation>
    <scope>NUCLEOTIDE SEQUENCE [LARGE SCALE GENOMIC DNA]</scope>
    <source>
        <strain evidence="2">S238N-H82</strain>
        <tissue evidence="2">Testes</tissue>
    </source>
</reference>
<accession>C3YAI0</accession>
<evidence type="ECO:0008006" key="3">
    <source>
        <dbReference type="Google" id="ProtNLM"/>
    </source>
</evidence>
<dbReference type="AlphaFoldDB" id="C3YAI0"/>
<protein>
    <recommendedName>
        <fullName evidence="3">VWFC domain-containing protein</fullName>
    </recommendedName>
</protein>
<gene>
    <name evidence="2" type="ORF">BRAFLDRAFT_82358</name>
</gene>
<organism>
    <name type="scientific">Branchiostoma floridae</name>
    <name type="common">Florida lancelet</name>
    <name type="synonym">Amphioxus</name>
    <dbReference type="NCBI Taxonomy" id="7739"/>
    <lineage>
        <taxon>Eukaryota</taxon>
        <taxon>Metazoa</taxon>
        <taxon>Chordata</taxon>
        <taxon>Cephalochordata</taxon>
        <taxon>Leptocardii</taxon>
        <taxon>Amphioxiformes</taxon>
        <taxon>Branchiostomatidae</taxon>
        <taxon>Branchiostoma</taxon>
    </lineage>
</organism>
<evidence type="ECO:0000313" key="2">
    <source>
        <dbReference type="EMBL" id="EEN62728.1"/>
    </source>
</evidence>
<dbReference type="EMBL" id="GG666494">
    <property type="protein sequence ID" value="EEN62728.1"/>
    <property type="molecule type" value="Genomic_DNA"/>
</dbReference>
<keyword evidence="1" id="KW-0732">Signal</keyword>
<feature type="signal peptide" evidence="1">
    <location>
        <begin position="1"/>
        <end position="19"/>
    </location>
</feature>
<evidence type="ECO:0000256" key="1">
    <source>
        <dbReference type="SAM" id="SignalP"/>
    </source>
</evidence>
<proteinExistence type="predicted"/>
<dbReference type="InParanoid" id="C3YAI0"/>